<comment type="caution">
    <text evidence="5">The sequence shown here is derived from an EMBL/GenBank/DDBJ whole genome shotgun (WGS) entry which is preliminary data.</text>
</comment>
<dbReference type="SUPFAM" id="SSF51126">
    <property type="entry name" value="Pectin lyase-like"/>
    <property type="match status" value="2"/>
</dbReference>
<dbReference type="Gene3D" id="2.10.25.10">
    <property type="entry name" value="Laminin"/>
    <property type="match status" value="2"/>
</dbReference>
<dbReference type="Gene3D" id="2.60.120.200">
    <property type="match status" value="3"/>
</dbReference>
<dbReference type="Gene3D" id="2.60.120.290">
    <property type="entry name" value="Spermadhesin, CUB domain"/>
    <property type="match status" value="1"/>
</dbReference>
<evidence type="ECO:0000256" key="1">
    <source>
        <dbReference type="ARBA" id="ARBA00022729"/>
    </source>
</evidence>
<feature type="compositionally biased region" description="Low complexity" evidence="3">
    <location>
        <begin position="784"/>
        <end position="831"/>
    </location>
</feature>
<dbReference type="InterPro" id="IPR006626">
    <property type="entry name" value="PbH1"/>
</dbReference>
<dbReference type="InterPro" id="IPR011050">
    <property type="entry name" value="Pectin_lyase_fold/virulence"/>
</dbReference>
<keyword evidence="6" id="KW-1185">Reference proteome</keyword>
<dbReference type="InterPro" id="IPR000859">
    <property type="entry name" value="CUB_dom"/>
</dbReference>
<protein>
    <recommendedName>
        <fullName evidence="4">CUB domain-containing protein</fullName>
    </recommendedName>
</protein>
<dbReference type="OrthoDB" id="6022136at2759"/>
<gene>
    <name evidence="5" type="ORF">THRCLA_02027</name>
</gene>
<feature type="domain" description="CUB" evidence="4">
    <location>
        <begin position="4"/>
        <end position="135"/>
    </location>
</feature>
<sequence length="2976" mass="323518">SAFCDGLSLVNPTLSVAEDANSTSIQEFKDNMMGQNQLNMSCSWLLQPRRIDSAGQQQNFDSIWLRFASFQLLGESVVSIYDGLSTSAKLLGQFTGQHQPPDNFFLSNDQGVMLVTYQSLKGPVAAGFIIHWQAAYCPSGCSGKNGDCMNGQCVCSHGWSGAACDIPQGWLCLGTHYNSSDGCDCGCGLFDPDCGAMDSSVLGCTSIPSFDNTAYDSSIGRMFSGDCIYCPLPPTIPKQTTQPDLNWDTTDGSIIESCPLVHQCKSGYQCDNSGTCVGVKDISTSNIVKQCKTSADCPAYTICGDKNVCKIADDYALRFKSTTLVATCAEMYGFQVTQGFTIELSIQILSRSVLDQIFKYPGLIIERSSSLTFTVANEAWNSGIAIDDGYWYHLAWTWTSATGDTAVYMYNITSNSSIMAGSFTYTTMGVSLVPALQLRLGGFNGSISYMRISTEVKNSSEFFQPSSSSNTVAEYRFLDGSQCDLSQNQNHLNISQIGYDVSFPTTNFPFTFGSSPGVLNPCGAIPFEITDLFPVNSIIYAQATMTGTNWAIGFYDSYSSPLVEAISTGSSNVQYSVAGTVTNSFTLTGMQSLNKPIRLSFRRSTDSTLLMCINDITCATISWPTYSGQLYFRTGSGNGLKSICVSYANTTQAIASLVVPTPISTYNGGTCSFPMAFSIRDCAKYQQYLTTNSYSNTMATTQLQNYTYQQLDQQLQPCQCDTMPPWAVQQTLIAVDSDSSILTFQVTYNYIKTKPNPDSSSVPCSANCHIVELVGSSFRRRLSTSTSTSGSLSSTSSGSSSFGSSSSSSSGSSSFGSSSSSSSGSNTQTPQPTTPHPIVPGTMAKLHQLTRDFKVQITYQGPQVISASAPGTVSIGRCLITGQDASTILTNLTAYSCQNFGESTQDPTLLRPWCLVDGVKQQCMGEKDPCGLPSGQTTLVNSSGFITDGYSTITSTTSAHLCVFTISPRQPPALEPYRTIQLTLQRVQLSSNDQLVITSGNQTTAQFSGNIAQSDLTTVAVKTSSVQVAYDGAGDKLGSVFDGFVMEYDITLSFSQNSSTHFCRQPSQALALNSQQQLVFPTYNLTNRLLHPSQQRCNYTFTTNSTFFNSSTVSSLWLSFLEINLTDANGGVGDRIEIYDVQNSFDLTLLVNITNSSFTQTNYPLIFNGISDYIISLDKLSFTPKTIAFWVYMSSTIKADCTITANCVNGKPKPMLIAGSDRSGALASYFAVVVAPDTGYISYYINGVHYTGEINVLQDTWYHVAMVHQVMKNDVFFYIDGQRLTVSRTGTFNTSLIATDTILYVGAQASDLSTINFVGQLQQLRFYDERKTAYQIQEMRTQACDASDPFLKLCYEFETYNSSFISDSGPNNLHGVLHGCTFGVAPTTSSSILTKIFTSKSSQLMLSYIPSSTNSSSYFRVLIEGKSCPQSCNNGTCVSGACQCQPGFAGEDCLRQIHPCISHVLLPSTSGSIIFPTKSHRRLPRFVPERLSVGYAPLNCSWHFQKSNSKVIFQLSQVNLDTSDSLAIYEGEHVEKVYYDGSQHNLTADLAISRALFFQRTNGIGYTVAFFKNTTDSYAQVVLAQASAALHRKYDLVTYQRGVACKDAEDVGLTYEIARQAIENFWWVTPPVAYATHIKVIQLYFNVYDNTTANVTAEFVELDVDGVSILNNPYPTVFAFNRQNQAYTECQNGSEVGLDRLDKIVIEAWPSRISRKNLLSTFDYTEMVAPTLEYIGAWKAQPNGFYNGLLRKDFNSFGAAVRSSGRFTIIVNTTVVLSNSAQYLFTLQESGFASMSMKITAANKGQGLWAFGAYQLNEPVIMSPASYSGDNIVLAITFDNGVISYYVNGIFYSTYDTNSASENCKNQQWDIYQSTGNWISCPEPINEFSYHSRLIIGGRFVKGQPFDMWRGTIYSFQMYTEVLPDSVIAAAFTGMSSVQSFTPEEMYINSLDSPTQATVSSIDVLVTKVDTTLVSSAVVRQWSLQRLGCSIPSSDLNLTAHNLATVFNMTVNENRLIYNGFDDTAALISYNASNGSLIQYDLSRTKKYGYGLTDAIAKNLLVNYGIKAENLAYPITQLWVNSISPTNATISFEFWNEARTSVAATAQLIRVKNTWQMPTTVQRLDPPSFGVVPVGHCGPNNLTLTAFSGFITDGQPTDWVPASTSGQCQWTVLAPSGVTINLLIPVLSIKCSEGSLLLQEPGRAPISLCNKGSGFSFSTHGNTFTLAYRLTASGNTMESVGFYLVYAFDGWDLKSNTTEVPFTYSSWVVESQSFKGSRVCQLNFSDEAEEHPWQVVSSVMTSTMNTSCYNSTIMQPNDAWYVSSSDESRGATTCSSWVKDANVPWTVTSIASLNSTELYKSPKQKTKPPSLLINGTSYGSSSIYESSAGRVEVALTSKLGGRGHFRIDYYLPREYYVAPASYQISDSDFGDGSRETPYTRTFEYLMNNVLQDGDMLILYPGRYEGAGYCGLTWTKNIHIKSITGYKWTLIACLGKMRGWQLMHTSGLTKIQGVTFTNCATTSSPLLGVALYITGQTILDNCRFLKNSFLGQGAVAVMAPSITKIRSCYFDMNTANYGAAVAVLAATASIDSSTFTDNNSTLSGAVYISTFSTTSTTLLNPSTVNLTNCMFSRNYGVKTQEAAMTINQASVVNIIGSTFLSSLGGAVSVDGAKINILSSSFNYNLGIALRLLNSQASITSTEFTRNTGAAKGGAIYIETSVVTSKYNTLTGNQASVAGGAVYILSSAYKEDSCYYSGNRIPLSTSDGKSLGGAMYIGNCFDAALTRLVTLKNSAFQLNKASFGAGVYIIQSYSLLQGNYFFNNSASKYGGAIMIQSTSAQADEDVVLMRQNSYSNNTATYGAGILIRSSDHITDYNGTYIGGQSAVAGGAIAITAANTIYVQYATFIECSAKINGGGVYVESSSSMAVYDSTFKSCSSQQDGGSVYITSSAFVMDKAFITKVSYLNMANLISYRAQQ</sequence>
<dbReference type="PANTHER" id="PTHR14949:SF56">
    <property type="entry name" value="EGF-LIKE-DOMAIN, MULTIPLE 7"/>
    <property type="match status" value="1"/>
</dbReference>
<evidence type="ECO:0000313" key="6">
    <source>
        <dbReference type="Proteomes" id="UP000243217"/>
    </source>
</evidence>
<dbReference type="STRING" id="74557.A0A1W0A781"/>
<evidence type="ECO:0000256" key="2">
    <source>
        <dbReference type="ARBA" id="ARBA00023157"/>
    </source>
</evidence>
<proteinExistence type="predicted"/>
<dbReference type="SUPFAM" id="SSF49899">
    <property type="entry name" value="Concanavalin A-like lectins/glucanases"/>
    <property type="match status" value="2"/>
</dbReference>
<feature type="domain" description="CUB" evidence="4">
    <location>
        <begin position="2137"/>
        <end position="2249"/>
    </location>
</feature>
<evidence type="ECO:0000256" key="3">
    <source>
        <dbReference type="SAM" id="MobiDB-lite"/>
    </source>
</evidence>
<dbReference type="InterPro" id="IPR035914">
    <property type="entry name" value="Sperma_CUB_dom_sf"/>
</dbReference>
<accession>A0A1W0A781</accession>
<keyword evidence="2" id="KW-1015">Disulfide bond</keyword>
<dbReference type="CDD" id="cd00041">
    <property type="entry name" value="CUB"/>
    <property type="match status" value="1"/>
</dbReference>
<feature type="non-terminal residue" evidence="5">
    <location>
        <position position="1"/>
    </location>
</feature>
<name>A0A1W0A781_9STRA</name>
<evidence type="ECO:0000259" key="4">
    <source>
        <dbReference type="PROSITE" id="PS01180"/>
    </source>
</evidence>
<dbReference type="InterPro" id="IPR013320">
    <property type="entry name" value="ConA-like_dom_sf"/>
</dbReference>
<dbReference type="InterPro" id="IPR000742">
    <property type="entry name" value="EGF"/>
</dbReference>
<dbReference type="PROSITE" id="PS01180">
    <property type="entry name" value="CUB"/>
    <property type="match status" value="2"/>
</dbReference>
<dbReference type="Proteomes" id="UP000243217">
    <property type="component" value="Unassembled WGS sequence"/>
</dbReference>
<dbReference type="GO" id="GO:0005576">
    <property type="term" value="C:extracellular region"/>
    <property type="evidence" value="ECO:0007669"/>
    <property type="project" value="TreeGrafter"/>
</dbReference>
<dbReference type="EMBL" id="JNBS01000406">
    <property type="protein sequence ID" value="OQS05890.1"/>
    <property type="molecule type" value="Genomic_DNA"/>
</dbReference>
<dbReference type="PANTHER" id="PTHR14949">
    <property type="entry name" value="EGF-LIKE-DOMAIN, MULTIPLE 7, 8"/>
    <property type="match status" value="1"/>
</dbReference>
<dbReference type="Pfam" id="PF13385">
    <property type="entry name" value="Laminin_G_3"/>
    <property type="match status" value="1"/>
</dbReference>
<dbReference type="SUPFAM" id="SSF49854">
    <property type="entry name" value="Spermadhesin, CUB domain"/>
    <property type="match status" value="2"/>
</dbReference>
<dbReference type="InterPro" id="IPR050969">
    <property type="entry name" value="Dev_Signal_Modulators"/>
</dbReference>
<evidence type="ECO:0000313" key="5">
    <source>
        <dbReference type="EMBL" id="OQS05890.1"/>
    </source>
</evidence>
<dbReference type="GO" id="GO:0005102">
    <property type="term" value="F:signaling receptor binding"/>
    <property type="evidence" value="ECO:0007669"/>
    <property type="project" value="TreeGrafter"/>
</dbReference>
<dbReference type="SMART" id="SM00710">
    <property type="entry name" value="PbH1"/>
    <property type="match status" value="10"/>
</dbReference>
<dbReference type="GO" id="GO:0009986">
    <property type="term" value="C:cell surface"/>
    <property type="evidence" value="ECO:0007669"/>
    <property type="project" value="TreeGrafter"/>
</dbReference>
<organism evidence="5 6">
    <name type="scientific">Thraustotheca clavata</name>
    <dbReference type="NCBI Taxonomy" id="74557"/>
    <lineage>
        <taxon>Eukaryota</taxon>
        <taxon>Sar</taxon>
        <taxon>Stramenopiles</taxon>
        <taxon>Oomycota</taxon>
        <taxon>Saprolegniomycetes</taxon>
        <taxon>Saprolegniales</taxon>
        <taxon>Achlyaceae</taxon>
        <taxon>Thraustotheca</taxon>
    </lineage>
</organism>
<keyword evidence="1" id="KW-0732">Signal</keyword>
<reference evidence="5 6" key="1">
    <citation type="journal article" date="2014" name="Genome Biol. Evol.">
        <title>The secreted proteins of Achlya hypogyna and Thraustotheca clavata identify the ancestral oomycete secretome and reveal gene acquisitions by horizontal gene transfer.</title>
        <authorList>
            <person name="Misner I."/>
            <person name="Blouin N."/>
            <person name="Leonard G."/>
            <person name="Richards T.A."/>
            <person name="Lane C.E."/>
        </authorList>
    </citation>
    <scope>NUCLEOTIDE SEQUENCE [LARGE SCALE GENOMIC DNA]</scope>
    <source>
        <strain evidence="5 6">ATCC 34112</strain>
    </source>
</reference>
<dbReference type="SMART" id="SM00181">
    <property type="entry name" value="EGF"/>
    <property type="match status" value="2"/>
</dbReference>
<feature type="region of interest" description="Disordered" evidence="3">
    <location>
        <begin position="784"/>
        <end position="840"/>
    </location>
</feature>